<dbReference type="Proteomes" id="UP000663686">
    <property type="component" value="Chromosome"/>
</dbReference>
<sequence>MNLYTSNLKPAEAIALKQAHQQLAGIMANGKTPAALMCRASRIQADGQWQASIRSAAYEGNHLSRQQPRQSAPSQSAHKSE</sequence>
<evidence type="ECO:0000313" key="3">
    <source>
        <dbReference type="Proteomes" id="UP000663686"/>
    </source>
</evidence>
<evidence type="ECO:0000256" key="1">
    <source>
        <dbReference type="SAM" id="MobiDB-lite"/>
    </source>
</evidence>
<feature type="region of interest" description="Disordered" evidence="1">
    <location>
        <begin position="57"/>
        <end position="81"/>
    </location>
</feature>
<accession>A0ABX7G9L1</accession>
<organism evidence="2 3">
    <name type="scientific">Pseudomonas granadensis</name>
    <dbReference type="NCBI Taxonomy" id="1421430"/>
    <lineage>
        <taxon>Bacteria</taxon>
        <taxon>Pseudomonadati</taxon>
        <taxon>Pseudomonadota</taxon>
        <taxon>Gammaproteobacteria</taxon>
        <taxon>Pseudomonadales</taxon>
        <taxon>Pseudomonadaceae</taxon>
        <taxon>Pseudomonas</taxon>
    </lineage>
</organism>
<keyword evidence="3" id="KW-1185">Reference proteome</keyword>
<name>A0ABX7G9L1_9PSED</name>
<gene>
    <name evidence="2" type="ORF">JN757_15010</name>
</gene>
<evidence type="ECO:0000313" key="2">
    <source>
        <dbReference type="EMBL" id="QRK81887.1"/>
    </source>
</evidence>
<protein>
    <submittedName>
        <fullName evidence="2">Uncharacterized protein</fullName>
    </submittedName>
</protein>
<reference evidence="2 3" key="1">
    <citation type="submission" date="2021-03" db="EMBL/GenBank/DDBJ databases">
        <title>P. granadensis CT364 genome publication.</title>
        <authorList>
            <person name="Stach J."/>
            <person name="Montero-Calasanz Md.C."/>
        </authorList>
    </citation>
    <scope>NUCLEOTIDE SEQUENCE [LARGE SCALE GENOMIC DNA]</scope>
    <source>
        <strain evidence="2 3">CT364</strain>
    </source>
</reference>
<dbReference type="EMBL" id="CP069352">
    <property type="protein sequence ID" value="QRK81887.1"/>
    <property type="molecule type" value="Genomic_DNA"/>
</dbReference>
<feature type="compositionally biased region" description="Low complexity" evidence="1">
    <location>
        <begin position="64"/>
        <end position="81"/>
    </location>
</feature>
<proteinExistence type="predicted"/>
<dbReference type="RefSeq" id="WP_192131633.1">
    <property type="nucleotide sequence ID" value="NZ_CP069352.1"/>
</dbReference>